<sequence>MKFCLRPYRRCPGSSVNSNDRTFVVFIKAALHFLRQYNYHKIQRAFPINTSLVRLLQTICTICIAPIGYARSRNRELTLLELSLDNVIIPLFLALMILLNNGGFYFYSIVRRSDIQETRKFYYDDDIRELERERLI</sequence>
<keyword evidence="3" id="KW-1185">Reference proteome</keyword>
<name>A0AAW2F6G2_9HYME</name>
<evidence type="ECO:0000313" key="2">
    <source>
        <dbReference type="EMBL" id="KAL0111489.1"/>
    </source>
</evidence>
<evidence type="ECO:0000313" key="3">
    <source>
        <dbReference type="Proteomes" id="UP001430953"/>
    </source>
</evidence>
<feature type="transmembrane region" description="Helical" evidence="1">
    <location>
        <begin position="45"/>
        <end position="67"/>
    </location>
</feature>
<evidence type="ECO:0008006" key="4">
    <source>
        <dbReference type="Google" id="ProtNLM"/>
    </source>
</evidence>
<dbReference type="AlphaFoldDB" id="A0AAW2F6G2"/>
<proteinExistence type="predicted"/>
<organism evidence="2 3">
    <name type="scientific">Cardiocondyla obscurior</name>
    <dbReference type="NCBI Taxonomy" id="286306"/>
    <lineage>
        <taxon>Eukaryota</taxon>
        <taxon>Metazoa</taxon>
        <taxon>Ecdysozoa</taxon>
        <taxon>Arthropoda</taxon>
        <taxon>Hexapoda</taxon>
        <taxon>Insecta</taxon>
        <taxon>Pterygota</taxon>
        <taxon>Neoptera</taxon>
        <taxon>Endopterygota</taxon>
        <taxon>Hymenoptera</taxon>
        <taxon>Apocrita</taxon>
        <taxon>Aculeata</taxon>
        <taxon>Formicoidea</taxon>
        <taxon>Formicidae</taxon>
        <taxon>Myrmicinae</taxon>
        <taxon>Cardiocondyla</taxon>
    </lineage>
</organism>
<keyword evidence="1" id="KW-0472">Membrane</keyword>
<feature type="transmembrane region" description="Helical" evidence="1">
    <location>
        <begin position="87"/>
        <end position="110"/>
    </location>
</feature>
<keyword evidence="1" id="KW-1133">Transmembrane helix</keyword>
<gene>
    <name evidence="2" type="ORF">PUN28_012994</name>
</gene>
<reference evidence="2 3" key="1">
    <citation type="submission" date="2023-03" db="EMBL/GenBank/DDBJ databases">
        <title>High recombination rates correlate with genetic variation in Cardiocondyla obscurior ants.</title>
        <authorList>
            <person name="Errbii M."/>
        </authorList>
    </citation>
    <scope>NUCLEOTIDE SEQUENCE [LARGE SCALE GENOMIC DNA]</scope>
    <source>
        <strain evidence="2">Alpha-2009</strain>
        <tissue evidence="2">Whole body</tissue>
    </source>
</reference>
<comment type="caution">
    <text evidence="2">The sequence shown here is derived from an EMBL/GenBank/DDBJ whole genome shotgun (WGS) entry which is preliminary data.</text>
</comment>
<keyword evidence="1" id="KW-0812">Transmembrane</keyword>
<accession>A0AAW2F6G2</accession>
<dbReference type="Proteomes" id="UP001430953">
    <property type="component" value="Unassembled WGS sequence"/>
</dbReference>
<evidence type="ECO:0000256" key="1">
    <source>
        <dbReference type="SAM" id="Phobius"/>
    </source>
</evidence>
<protein>
    <recommendedName>
        <fullName evidence="4">Photosystem I assembly protein Ycf4</fullName>
    </recommendedName>
</protein>
<dbReference type="EMBL" id="JADYXP020000013">
    <property type="protein sequence ID" value="KAL0111489.1"/>
    <property type="molecule type" value="Genomic_DNA"/>
</dbReference>